<evidence type="ECO:0000313" key="5">
    <source>
        <dbReference type="EMBL" id="NYI68055.1"/>
    </source>
</evidence>
<dbReference type="Pfam" id="PF00291">
    <property type="entry name" value="PALP"/>
    <property type="match status" value="1"/>
</dbReference>
<dbReference type="GO" id="GO:0006567">
    <property type="term" value="P:L-threonine catabolic process"/>
    <property type="evidence" value="ECO:0007669"/>
    <property type="project" value="TreeGrafter"/>
</dbReference>
<dbReference type="GO" id="GO:0004794">
    <property type="term" value="F:threonine deaminase activity"/>
    <property type="evidence" value="ECO:0007669"/>
    <property type="project" value="UniProtKB-EC"/>
</dbReference>
<dbReference type="GO" id="GO:0006565">
    <property type="term" value="P:L-serine catabolic process"/>
    <property type="evidence" value="ECO:0007669"/>
    <property type="project" value="TreeGrafter"/>
</dbReference>
<dbReference type="Proteomes" id="UP000539111">
    <property type="component" value="Unassembled WGS sequence"/>
</dbReference>
<dbReference type="PANTHER" id="PTHR48078:SF6">
    <property type="entry name" value="L-THREONINE DEHYDRATASE CATABOLIC TDCB"/>
    <property type="match status" value="1"/>
</dbReference>
<evidence type="ECO:0000256" key="2">
    <source>
        <dbReference type="ARBA" id="ARBA00022898"/>
    </source>
</evidence>
<dbReference type="GO" id="GO:0030170">
    <property type="term" value="F:pyridoxal phosphate binding"/>
    <property type="evidence" value="ECO:0007669"/>
    <property type="project" value="InterPro"/>
</dbReference>
<dbReference type="PANTHER" id="PTHR48078">
    <property type="entry name" value="THREONINE DEHYDRATASE, MITOCHONDRIAL-RELATED"/>
    <property type="match status" value="1"/>
</dbReference>
<dbReference type="InterPro" id="IPR050147">
    <property type="entry name" value="Ser/Thr_Dehydratase"/>
</dbReference>
<dbReference type="EC" id="4.3.1.19" evidence="5"/>
<evidence type="ECO:0000256" key="1">
    <source>
        <dbReference type="ARBA" id="ARBA00001933"/>
    </source>
</evidence>
<protein>
    <submittedName>
        <fullName evidence="5">Threonine dehydratase</fullName>
        <ecNumber evidence="5">4.3.1.19</ecNumber>
    </submittedName>
</protein>
<dbReference type="InterPro" id="IPR000634">
    <property type="entry name" value="Ser/Thr_deHydtase_PyrdxlP-BS"/>
</dbReference>
<dbReference type="InterPro" id="IPR036052">
    <property type="entry name" value="TrpB-like_PALP_sf"/>
</dbReference>
<dbReference type="GO" id="GO:0009097">
    <property type="term" value="P:isoleucine biosynthetic process"/>
    <property type="evidence" value="ECO:0007669"/>
    <property type="project" value="TreeGrafter"/>
</dbReference>
<keyword evidence="2" id="KW-0663">Pyridoxal phosphate</keyword>
<comment type="caution">
    <text evidence="5">The sequence shown here is derived from an EMBL/GenBank/DDBJ whole genome shotgun (WGS) entry which is preliminary data.</text>
</comment>
<sequence length="310" mass="31856">MIDRDDVLTANGRIAGHVRTTPMAEVADPALPGVGWFKCEYMQRGGSFKLRGAFNRILSARDDGTLDPEVGIVAASGGNAGLANALAAAELGVPAHVFVPETAPQPKVDKLRACGARLHQVGTEYAHAFEASQEHTARTGAIFCHAYDQPEIAAGAGTLAVEALRQSDDAIDTFVVAVGGGGLMAGVATAGGARVVGVEPTRIPTLRSALEAGKPVDIEVGGIAADSLGARRIGDIGFDAATSSDVTSVLVPDDAIREARTWLWNTYRIALEYGAACAVAAIYSGAYTPSAGERVAVVLCGANTDVSDLA</sequence>
<dbReference type="GO" id="GO:0003941">
    <property type="term" value="F:L-serine ammonia-lyase activity"/>
    <property type="evidence" value="ECO:0007669"/>
    <property type="project" value="TreeGrafter"/>
</dbReference>
<dbReference type="AlphaFoldDB" id="A0A7Z0D377"/>
<dbReference type="NCBIfam" id="NF006094">
    <property type="entry name" value="PRK08246.1"/>
    <property type="match status" value="1"/>
</dbReference>
<dbReference type="RefSeq" id="WP_179428448.1">
    <property type="nucleotide sequence ID" value="NZ_JACBZP010000001.1"/>
</dbReference>
<dbReference type="PROSITE" id="PS00165">
    <property type="entry name" value="DEHYDRATASE_SER_THR"/>
    <property type="match status" value="1"/>
</dbReference>
<feature type="domain" description="Tryptophan synthase beta chain-like PALP" evidence="4">
    <location>
        <begin position="15"/>
        <end position="301"/>
    </location>
</feature>
<keyword evidence="3 5" id="KW-0456">Lyase</keyword>
<gene>
    <name evidence="5" type="ORF">BJY26_002361</name>
</gene>
<accession>A0A7Z0D377</accession>
<proteinExistence type="predicted"/>
<keyword evidence="6" id="KW-1185">Reference proteome</keyword>
<dbReference type="InterPro" id="IPR001926">
    <property type="entry name" value="TrpB-like_PALP"/>
</dbReference>
<evidence type="ECO:0000313" key="6">
    <source>
        <dbReference type="Proteomes" id="UP000539111"/>
    </source>
</evidence>
<evidence type="ECO:0000259" key="4">
    <source>
        <dbReference type="Pfam" id="PF00291"/>
    </source>
</evidence>
<evidence type="ECO:0000256" key="3">
    <source>
        <dbReference type="ARBA" id="ARBA00023239"/>
    </source>
</evidence>
<dbReference type="EMBL" id="JACBZP010000001">
    <property type="protein sequence ID" value="NYI68055.1"/>
    <property type="molecule type" value="Genomic_DNA"/>
</dbReference>
<reference evidence="5 6" key="1">
    <citation type="submission" date="2020-07" db="EMBL/GenBank/DDBJ databases">
        <title>Sequencing the genomes of 1000 actinobacteria strains.</title>
        <authorList>
            <person name="Klenk H.-P."/>
        </authorList>
    </citation>
    <scope>NUCLEOTIDE SEQUENCE [LARGE SCALE GENOMIC DNA]</scope>
    <source>
        <strain evidence="5 6">DSM 26341</strain>
    </source>
</reference>
<name>A0A7Z0D377_9MICO</name>
<comment type="cofactor">
    <cofactor evidence="1">
        <name>pyridoxal 5'-phosphate</name>
        <dbReference type="ChEBI" id="CHEBI:597326"/>
    </cofactor>
</comment>
<dbReference type="Gene3D" id="3.40.50.1100">
    <property type="match status" value="2"/>
</dbReference>
<organism evidence="5 6">
    <name type="scientific">Spelaeicoccus albus</name>
    <dbReference type="NCBI Taxonomy" id="1280376"/>
    <lineage>
        <taxon>Bacteria</taxon>
        <taxon>Bacillati</taxon>
        <taxon>Actinomycetota</taxon>
        <taxon>Actinomycetes</taxon>
        <taxon>Micrococcales</taxon>
        <taxon>Brevibacteriaceae</taxon>
        <taxon>Spelaeicoccus</taxon>
    </lineage>
</organism>
<dbReference type="SUPFAM" id="SSF53686">
    <property type="entry name" value="Tryptophan synthase beta subunit-like PLP-dependent enzymes"/>
    <property type="match status" value="1"/>
</dbReference>